<keyword evidence="9" id="KW-0732">Signal</keyword>
<evidence type="ECO:0000256" key="9">
    <source>
        <dbReference type="SAM" id="SignalP"/>
    </source>
</evidence>
<keyword evidence="11" id="KW-1185">Reference proteome</keyword>
<evidence type="ECO:0000256" key="2">
    <source>
        <dbReference type="ARBA" id="ARBA00007613"/>
    </source>
</evidence>
<evidence type="ECO:0000256" key="3">
    <source>
        <dbReference type="ARBA" id="ARBA00022448"/>
    </source>
</evidence>
<dbReference type="SUPFAM" id="SSF56954">
    <property type="entry name" value="Outer membrane efflux proteins (OEP)"/>
    <property type="match status" value="1"/>
</dbReference>
<feature type="coiled-coil region" evidence="8">
    <location>
        <begin position="377"/>
        <end position="404"/>
    </location>
</feature>
<evidence type="ECO:0000256" key="5">
    <source>
        <dbReference type="ARBA" id="ARBA00022692"/>
    </source>
</evidence>
<keyword evidence="6" id="KW-0472">Membrane</keyword>
<reference evidence="10" key="1">
    <citation type="journal article" date="2022" name="bioRxiv">
        <title>Thiovibrio frasassiensisgen. nov., sp. nov., an autotrophic, elemental sulfur disproportionating bacterium isolated from sulfidic karst sediment, and proposal of Thiovibrionaceae fam. nov.</title>
        <authorList>
            <person name="Aronson H."/>
            <person name="Thomas C."/>
            <person name="Bhattacharyya M."/>
            <person name="Eckstein S."/>
            <person name="Jensen S."/>
            <person name="Barco R."/>
            <person name="Macalady J."/>
            <person name="Amend J."/>
        </authorList>
    </citation>
    <scope>NUCLEOTIDE SEQUENCE</scope>
    <source>
        <strain evidence="10">RS19-109</strain>
    </source>
</reference>
<reference evidence="10" key="2">
    <citation type="submission" date="2022-10" db="EMBL/GenBank/DDBJ databases">
        <authorList>
            <person name="Aronson H.S."/>
        </authorList>
    </citation>
    <scope>NUCLEOTIDE SEQUENCE</scope>
    <source>
        <strain evidence="10">RS19-109</strain>
    </source>
</reference>
<proteinExistence type="inferred from homology"/>
<dbReference type="Pfam" id="PF02321">
    <property type="entry name" value="OEP"/>
    <property type="match status" value="2"/>
</dbReference>
<dbReference type="GO" id="GO:0015562">
    <property type="term" value="F:efflux transmembrane transporter activity"/>
    <property type="evidence" value="ECO:0007669"/>
    <property type="project" value="InterPro"/>
</dbReference>
<sequence>MSPQTTHNKNTGRSLAFPRIISLFCTTLLLLAGFSFSQAAESNTAMATPEVWTVRNAVRFALQNNPDSRMGKNRIEAAQAAITMERSSFFPRLDLNSRYDQTNNPMYSFGNILNQGTFSNSIDFNNPGRTDNLNMGVRLGYRFFNGGRDLAGLKAAKAQAVSSEMELEAVQAQLAFEVVRSFQLIVQAEELVKAQQATVQAITASLNVAQARYQEGVLLKSDLLDLEVQQSKAQEGLSQAKHGLEVSRRIFLSLLGLADGQVTLDPAQSAPQEIPQAAEHAPRPELKSMDALIRAAKARVRQAQGGYYPSLEGYAGYDEDKGYVTDGSGDSWQAGVKLQFNLSEGGRTSAEISRATAMLAETQERKRKTELAIALEVKQAEFAVQDAKERLQVTEKSVAQAKESARINRLRFTEGVLLSADLIGVENRLTDALVRRIVAETSHRIAVADLRRALGLPQFPEALEMPSKPQPETTTASR</sequence>
<evidence type="ECO:0000256" key="6">
    <source>
        <dbReference type="ARBA" id="ARBA00023136"/>
    </source>
</evidence>
<dbReference type="GO" id="GO:0009279">
    <property type="term" value="C:cell outer membrane"/>
    <property type="evidence" value="ECO:0007669"/>
    <property type="project" value="UniProtKB-SubCell"/>
</dbReference>
<gene>
    <name evidence="10" type="ORF">OLX77_07935</name>
</gene>
<keyword evidence="5" id="KW-0812">Transmembrane</keyword>
<keyword evidence="8" id="KW-0175">Coiled coil</keyword>
<evidence type="ECO:0000313" key="10">
    <source>
        <dbReference type="EMBL" id="MDG4476082.1"/>
    </source>
</evidence>
<accession>A0A9X4MG94</accession>
<evidence type="ECO:0000256" key="1">
    <source>
        <dbReference type="ARBA" id="ARBA00004442"/>
    </source>
</evidence>
<evidence type="ECO:0000256" key="4">
    <source>
        <dbReference type="ARBA" id="ARBA00022452"/>
    </source>
</evidence>
<dbReference type="PANTHER" id="PTHR30026:SF21">
    <property type="entry name" value="SLR1270 PROTEIN"/>
    <property type="match status" value="1"/>
</dbReference>
<evidence type="ECO:0000313" key="11">
    <source>
        <dbReference type="Proteomes" id="UP001154240"/>
    </source>
</evidence>
<dbReference type="AlphaFoldDB" id="A0A9X4MG94"/>
<keyword evidence="7" id="KW-0998">Cell outer membrane</keyword>
<keyword evidence="3" id="KW-0813">Transport</keyword>
<dbReference type="GO" id="GO:1990281">
    <property type="term" value="C:efflux pump complex"/>
    <property type="evidence" value="ECO:0007669"/>
    <property type="project" value="TreeGrafter"/>
</dbReference>
<dbReference type="EMBL" id="JAPHEH010000001">
    <property type="protein sequence ID" value="MDG4476082.1"/>
    <property type="molecule type" value="Genomic_DNA"/>
</dbReference>
<protein>
    <submittedName>
        <fullName evidence="10">TolC family protein</fullName>
    </submittedName>
</protein>
<comment type="subcellular location">
    <subcellularLocation>
        <location evidence="1">Cell outer membrane</location>
    </subcellularLocation>
</comment>
<dbReference type="GO" id="GO:0015288">
    <property type="term" value="F:porin activity"/>
    <property type="evidence" value="ECO:0007669"/>
    <property type="project" value="TreeGrafter"/>
</dbReference>
<organism evidence="10 11">
    <name type="scientific">Thiovibrio frasassiensis</name>
    <dbReference type="NCBI Taxonomy" id="2984131"/>
    <lineage>
        <taxon>Bacteria</taxon>
        <taxon>Pseudomonadati</taxon>
        <taxon>Thermodesulfobacteriota</taxon>
        <taxon>Desulfobulbia</taxon>
        <taxon>Desulfobulbales</taxon>
        <taxon>Thiovibrionaceae</taxon>
        <taxon>Thiovibrio</taxon>
    </lineage>
</organism>
<dbReference type="RefSeq" id="WP_307633051.1">
    <property type="nucleotide sequence ID" value="NZ_JAPHEH010000001.1"/>
</dbReference>
<dbReference type="Proteomes" id="UP001154240">
    <property type="component" value="Unassembled WGS sequence"/>
</dbReference>
<comment type="caution">
    <text evidence="10">The sequence shown here is derived from an EMBL/GenBank/DDBJ whole genome shotgun (WGS) entry which is preliminary data.</text>
</comment>
<dbReference type="PANTHER" id="PTHR30026">
    <property type="entry name" value="OUTER MEMBRANE PROTEIN TOLC"/>
    <property type="match status" value="1"/>
</dbReference>
<dbReference type="InterPro" id="IPR003423">
    <property type="entry name" value="OMP_efflux"/>
</dbReference>
<dbReference type="InterPro" id="IPR051906">
    <property type="entry name" value="TolC-like"/>
</dbReference>
<feature type="signal peptide" evidence="9">
    <location>
        <begin position="1"/>
        <end position="39"/>
    </location>
</feature>
<evidence type="ECO:0000256" key="7">
    <source>
        <dbReference type="ARBA" id="ARBA00023237"/>
    </source>
</evidence>
<comment type="similarity">
    <text evidence="2">Belongs to the outer membrane factor (OMF) (TC 1.B.17) family.</text>
</comment>
<evidence type="ECO:0000256" key="8">
    <source>
        <dbReference type="SAM" id="Coils"/>
    </source>
</evidence>
<keyword evidence="4" id="KW-1134">Transmembrane beta strand</keyword>
<feature type="chain" id="PRO_5040830509" evidence="9">
    <location>
        <begin position="40"/>
        <end position="478"/>
    </location>
</feature>
<name>A0A9X4MG94_9BACT</name>
<dbReference type="Gene3D" id="1.20.1600.10">
    <property type="entry name" value="Outer membrane efflux proteins (OEP)"/>
    <property type="match status" value="1"/>
</dbReference>